<dbReference type="EMBL" id="KI683686">
    <property type="protein sequence ID" value="ETL77433.1"/>
    <property type="molecule type" value="Genomic_DNA"/>
</dbReference>
<name>W2JX33_PHYNI</name>
<reference evidence="1" key="1">
    <citation type="submission" date="2013-11" db="EMBL/GenBank/DDBJ databases">
        <title>The Genome Sequence of Phytophthora parasitica CHvinca01.</title>
        <authorList>
            <consortium name="The Broad Institute Genomics Platform"/>
            <person name="Russ C."/>
            <person name="Tyler B."/>
            <person name="Panabieres F."/>
            <person name="Shan W."/>
            <person name="Tripathy S."/>
            <person name="Grunwald N."/>
            <person name="Machado M."/>
            <person name="Johnson C.S."/>
            <person name="Arredondo F."/>
            <person name="Hong C."/>
            <person name="Coffey M."/>
            <person name="Young S.K."/>
            <person name="Zeng Q."/>
            <person name="Gargeya S."/>
            <person name="Fitzgerald M."/>
            <person name="Abouelleil A."/>
            <person name="Alvarado L."/>
            <person name="Chapman S.B."/>
            <person name="Gainer-Dewar J."/>
            <person name="Goldberg J."/>
            <person name="Griggs A."/>
            <person name="Gujja S."/>
            <person name="Hansen M."/>
            <person name="Howarth C."/>
            <person name="Imamovic A."/>
            <person name="Ireland A."/>
            <person name="Larimer J."/>
            <person name="McCowan C."/>
            <person name="Murphy C."/>
            <person name="Pearson M."/>
            <person name="Poon T.W."/>
            <person name="Priest M."/>
            <person name="Roberts A."/>
            <person name="Saif S."/>
            <person name="Shea T."/>
            <person name="Sykes S."/>
            <person name="Wortman J."/>
            <person name="Nusbaum C."/>
            <person name="Birren B."/>
        </authorList>
    </citation>
    <scope>NUCLEOTIDE SEQUENCE [LARGE SCALE GENOMIC DNA]</scope>
    <source>
        <strain evidence="1">CHvinca01</strain>
    </source>
</reference>
<accession>W2JX33</accession>
<proteinExistence type="predicted"/>
<dbReference type="VEuPathDB" id="FungiDB:PPTG_18117"/>
<dbReference type="AlphaFoldDB" id="W2JX33"/>
<evidence type="ECO:0008006" key="2">
    <source>
        <dbReference type="Google" id="ProtNLM"/>
    </source>
</evidence>
<dbReference type="Proteomes" id="UP000054423">
    <property type="component" value="Unassembled WGS sequence"/>
</dbReference>
<protein>
    <recommendedName>
        <fullName evidence="2">PiggyBac transposable element-derived protein domain-containing protein</fullName>
    </recommendedName>
</protein>
<organism evidence="1">
    <name type="scientific">Phytophthora nicotianae</name>
    <name type="common">Potato buckeye rot agent</name>
    <name type="synonym">Phytophthora parasitica</name>
    <dbReference type="NCBI Taxonomy" id="4792"/>
    <lineage>
        <taxon>Eukaryota</taxon>
        <taxon>Sar</taxon>
        <taxon>Stramenopiles</taxon>
        <taxon>Oomycota</taxon>
        <taxon>Peronosporomycetes</taxon>
        <taxon>Peronosporales</taxon>
        <taxon>Peronosporaceae</taxon>
        <taxon>Phytophthora</taxon>
    </lineage>
</organism>
<evidence type="ECO:0000313" key="1">
    <source>
        <dbReference type="EMBL" id="ETL77433.1"/>
    </source>
</evidence>
<dbReference type="OrthoDB" id="116183at2759"/>
<sequence>MSISSSSSKGEIVCAASSTTAAAGGDCEAQRAETERDESVYAHGRKWVHRDASFIDPADFVPARKASLHWPSHLQLGERSFASYFYIMYPMESLQTTIQETNKLLMERRHGVIGRGEFFRWIGIRLATTLEP</sequence>
<gene>
    <name evidence="1" type="ORF">L917_21625</name>
</gene>